<sequence length="855" mass="97873">MGFRGKASTGLPGFDQVIDMLRLGDNVVWQVDSTEDYQRLVAPYIEQSLRDERRLVYVRFGKHEPVIGEHPEVETYEIDPTRGFERFTAEVYALIERRGKQAFYVFDSLTELLEQWKSDLMIGNFFKIVCPYLYELDTIAYFALIRSAHTYSTIAGIRETTQLLLDVYRVNGNVYIHPLKVWNRYSPTMFFPHLIRGDEAVSITASTETAELFSAIRRGAERLDYWDVLLQQAQDALQSDAVRQEQVKRTLIAMMLGGDAGRMTELCERYFTLSDLLLVASREIGTGFIGGKSVGMLLARKILDCEGRQRFADCIEPHDSYYIGSDVYYTYIVQNGWWGLRAKQRTEEGYFEYGKELKTKLLQGKFPPNIRERLMQMLEYFGQSPIIVRSSSLLEDNFGNAFAGKYESVFCANQGTPEERYEALEQAIRVVYASSMDEDALQYRLNRGLFDRDEQMAILVQRVSGDHYRDHFFPHVAGVGFSMNLYVWEQGIDMNAGMLRLVFGLGTRAVDRTEGDYTRLVALDDPSRLPPMYAEDERKYSQHDVDVLSLGENRLTTRKADEVLQLDLKTDRGWFATPDYETERRMRELGMHSSPTPQLLHFRRLLRESEFPATMRDMLAQLERVYDYPVDLEFTANFGADGRFKINVLQCRPMQTRGLGGQGAVKLPELGPDAAERLFFAGRGNFMGGNARLPVERVVYVRPEAYAQLTDREKYSIARTIGKLNAQFKGKHALLIGPGRWGTTIPSLGVPLRFSELCHMTALFEVAVPSEGFMPELSYGSHFFQDLVESDIFYGALFVGREDVAFRPDVVLRRPNRLEEWLPEHAGFAHAIHAAETPGMTLYADVVNQKMLCME</sequence>
<protein>
    <submittedName>
        <fullName evidence="2">Pyruvate kinase</fullName>
    </submittedName>
</protein>
<feature type="domain" description="Pyruvate phosphate dikinase AMP/ATP-binding" evidence="1">
    <location>
        <begin position="289"/>
        <end position="657"/>
    </location>
</feature>
<evidence type="ECO:0000313" key="3">
    <source>
        <dbReference type="Proteomes" id="UP000309676"/>
    </source>
</evidence>
<proteinExistence type="predicted"/>
<dbReference type="Proteomes" id="UP000309676">
    <property type="component" value="Unassembled WGS sequence"/>
</dbReference>
<reference evidence="2 3" key="1">
    <citation type="submission" date="2019-05" db="EMBL/GenBank/DDBJ databases">
        <authorList>
            <person name="Narsing Rao M.P."/>
            <person name="Li W.J."/>
        </authorList>
    </citation>
    <scope>NUCLEOTIDE SEQUENCE [LARGE SCALE GENOMIC DNA]</scope>
    <source>
        <strain evidence="2 3">SYSU_K30003</strain>
    </source>
</reference>
<dbReference type="InterPro" id="IPR002192">
    <property type="entry name" value="PPDK_AMP/ATP-bd"/>
</dbReference>
<name>A0A5R9GAB8_9BACL</name>
<dbReference type="Pfam" id="PF01326">
    <property type="entry name" value="PPDK_N"/>
    <property type="match status" value="1"/>
</dbReference>
<keyword evidence="2" id="KW-0418">Kinase</keyword>
<dbReference type="OrthoDB" id="9812167at2"/>
<evidence type="ECO:0000259" key="1">
    <source>
        <dbReference type="Pfam" id="PF01326"/>
    </source>
</evidence>
<dbReference type="SUPFAM" id="SSF56059">
    <property type="entry name" value="Glutathione synthetase ATP-binding domain-like"/>
    <property type="match status" value="1"/>
</dbReference>
<comment type="caution">
    <text evidence="2">The sequence shown here is derived from an EMBL/GenBank/DDBJ whole genome shotgun (WGS) entry which is preliminary data.</text>
</comment>
<keyword evidence="3" id="KW-1185">Reference proteome</keyword>
<dbReference type="GO" id="GO:0016301">
    <property type="term" value="F:kinase activity"/>
    <property type="evidence" value="ECO:0007669"/>
    <property type="project" value="UniProtKB-KW"/>
</dbReference>
<organism evidence="2 3">
    <name type="scientific">Paenibacillus antri</name>
    <dbReference type="NCBI Taxonomy" id="2582848"/>
    <lineage>
        <taxon>Bacteria</taxon>
        <taxon>Bacillati</taxon>
        <taxon>Bacillota</taxon>
        <taxon>Bacilli</taxon>
        <taxon>Bacillales</taxon>
        <taxon>Paenibacillaceae</taxon>
        <taxon>Paenibacillus</taxon>
    </lineage>
</organism>
<dbReference type="InterPro" id="IPR013815">
    <property type="entry name" value="ATP_grasp_subdomain_1"/>
</dbReference>
<keyword evidence="2" id="KW-0670">Pyruvate</keyword>
<evidence type="ECO:0000313" key="2">
    <source>
        <dbReference type="EMBL" id="TLS52701.1"/>
    </source>
</evidence>
<dbReference type="GO" id="GO:0005524">
    <property type="term" value="F:ATP binding"/>
    <property type="evidence" value="ECO:0007669"/>
    <property type="project" value="InterPro"/>
</dbReference>
<accession>A0A5R9GAB8</accession>
<dbReference type="Gene3D" id="3.30.1490.20">
    <property type="entry name" value="ATP-grasp fold, A domain"/>
    <property type="match status" value="1"/>
</dbReference>
<gene>
    <name evidence="2" type="ORF">FE782_08720</name>
</gene>
<keyword evidence="2" id="KW-0808">Transferase</keyword>
<dbReference type="AlphaFoldDB" id="A0A5R9GAB8"/>
<dbReference type="EMBL" id="VCIW01000004">
    <property type="protein sequence ID" value="TLS52701.1"/>
    <property type="molecule type" value="Genomic_DNA"/>
</dbReference>
<dbReference type="RefSeq" id="WP_138193692.1">
    <property type="nucleotide sequence ID" value="NZ_VCIW01000004.1"/>
</dbReference>